<dbReference type="Proteomes" id="UP001549921">
    <property type="component" value="Unassembled WGS sequence"/>
</dbReference>
<name>A0ABD0SAC9_LOXSC</name>
<evidence type="ECO:0000313" key="3">
    <source>
        <dbReference type="Proteomes" id="UP001549921"/>
    </source>
</evidence>
<accession>A0ABD0SAC9</accession>
<evidence type="ECO:0000256" key="1">
    <source>
        <dbReference type="SAM" id="SignalP"/>
    </source>
</evidence>
<comment type="caution">
    <text evidence="2">The sequence shown here is derived from an EMBL/GenBank/DDBJ whole genome shotgun (WGS) entry which is preliminary data.</text>
</comment>
<dbReference type="Pfam" id="PF15868">
    <property type="entry name" value="MBF2"/>
    <property type="match status" value="1"/>
</dbReference>
<organism evidence="2 3">
    <name type="scientific">Loxostege sticticalis</name>
    <name type="common">Beet webworm moth</name>
    <dbReference type="NCBI Taxonomy" id="481309"/>
    <lineage>
        <taxon>Eukaryota</taxon>
        <taxon>Metazoa</taxon>
        <taxon>Ecdysozoa</taxon>
        <taxon>Arthropoda</taxon>
        <taxon>Hexapoda</taxon>
        <taxon>Insecta</taxon>
        <taxon>Pterygota</taxon>
        <taxon>Neoptera</taxon>
        <taxon>Endopterygota</taxon>
        <taxon>Lepidoptera</taxon>
        <taxon>Glossata</taxon>
        <taxon>Ditrysia</taxon>
        <taxon>Pyraloidea</taxon>
        <taxon>Crambidae</taxon>
        <taxon>Pyraustinae</taxon>
        <taxon>Loxostege</taxon>
    </lineage>
</organism>
<gene>
    <name evidence="2" type="ORF">ABMA28_010299</name>
</gene>
<sequence>MFKILLILSAISVVVYSKSITAGTVYDYNGLVRKVFEKNVEAAAIPLIKREQEVYYEYALGDQKIKGLAILDIENGLAEPAITRGGIGYNFVNIKLKSERGSGLKYRIEVYA</sequence>
<evidence type="ECO:0000313" key="2">
    <source>
        <dbReference type="EMBL" id="KAL0811015.1"/>
    </source>
</evidence>
<protein>
    <submittedName>
        <fullName evidence="2">Uncharacterized protein</fullName>
    </submittedName>
</protein>
<keyword evidence="1" id="KW-0732">Signal</keyword>
<reference evidence="2 3" key="1">
    <citation type="submission" date="2024-06" db="EMBL/GenBank/DDBJ databases">
        <title>A chromosome-level genome assembly of beet webworm, Loxostege sticticalis.</title>
        <authorList>
            <person name="Zhang Y."/>
        </authorList>
    </citation>
    <scope>NUCLEOTIDE SEQUENCE [LARGE SCALE GENOMIC DNA]</scope>
    <source>
        <strain evidence="2">AQ028</strain>
        <tissue evidence="2">Male pupae</tissue>
    </source>
</reference>
<feature type="signal peptide" evidence="1">
    <location>
        <begin position="1"/>
        <end position="17"/>
    </location>
</feature>
<proteinExistence type="predicted"/>
<dbReference type="EMBL" id="JBEDNZ010000025">
    <property type="protein sequence ID" value="KAL0811015.1"/>
    <property type="molecule type" value="Genomic_DNA"/>
</dbReference>
<dbReference type="InterPro" id="IPR031734">
    <property type="entry name" value="MBF2"/>
</dbReference>
<feature type="chain" id="PRO_5044875943" evidence="1">
    <location>
        <begin position="18"/>
        <end position="112"/>
    </location>
</feature>
<dbReference type="AlphaFoldDB" id="A0ABD0SAC9"/>